<reference evidence="6 7" key="1">
    <citation type="submission" date="2017-09" db="EMBL/GenBank/DDBJ databases">
        <title>Sphingomonas adhaesiva DSM 7418, whole genome shotgun sequence.</title>
        <authorList>
            <person name="Feng G."/>
            <person name="Zhu H."/>
        </authorList>
    </citation>
    <scope>NUCLEOTIDE SEQUENCE [LARGE SCALE GENOMIC DNA]</scope>
    <source>
        <strain evidence="6 7">DSM 7418</strain>
    </source>
</reference>
<dbReference type="CDD" id="cd02856">
    <property type="entry name" value="E_set_GDE_Isoamylase_N"/>
    <property type="match status" value="1"/>
</dbReference>
<dbReference type="Pfam" id="PF00128">
    <property type="entry name" value="Alpha-amylase"/>
    <property type="match status" value="1"/>
</dbReference>
<dbReference type="Gene3D" id="3.20.20.80">
    <property type="entry name" value="Glycosidases"/>
    <property type="match status" value="1"/>
</dbReference>
<dbReference type="Gene3D" id="2.60.40.10">
    <property type="entry name" value="Immunoglobulins"/>
    <property type="match status" value="1"/>
</dbReference>
<gene>
    <name evidence="6" type="primary">glgX</name>
    <name evidence="6" type="ORF">COA07_15230</name>
</gene>
<dbReference type="Pfam" id="PF02922">
    <property type="entry name" value="CBM_48"/>
    <property type="match status" value="1"/>
</dbReference>
<dbReference type="SMART" id="SM00642">
    <property type="entry name" value="Aamy"/>
    <property type="match status" value="1"/>
</dbReference>
<comment type="caution">
    <text evidence="6">The sequence shown here is derived from an EMBL/GenBank/DDBJ whole genome shotgun (WGS) entry which is preliminary data.</text>
</comment>
<dbReference type="EMBL" id="NWVC01000009">
    <property type="protein sequence ID" value="PCG13308.1"/>
    <property type="molecule type" value="Genomic_DNA"/>
</dbReference>
<keyword evidence="3" id="KW-0326">Glycosidase</keyword>
<dbReference type="InterPro" id="IPR004193">
    <property type="entry name" value="Glyco_hydro_13_N"/>
</dbReference>
<keyword evidence="2" id="KW-0378">Hydrolase</keyword>
<dbReference type="SUPFAM" id="SSF51011">
    <property type="entry name" value="Glycosyl hydrolase domain"/>
    <property type="match status" value="1"/>
</dbReference>
<dbReference type="CDD" id="cd11326">
    <property type="entry name" value="AmyAc_Glg_debranch"/>
    <property type="match status" value="1"/>
</dbReference>
<dbReference type="PANTHER" id="PTHR43002">
    <property type="entry name" value="GLYCOGEN DEBRANCHING ENZYME"/>
    <property type="match status" value="1"/>
</dbReference>
<sequence length="724" mass="80717">MFLPRATNRAIVGCAPANDKKGFGSLDTLPDRLQPGSPYPLGATFDGEGVNFAVFSANADAIDLCIFDPGGRRELGRLPLPECTDEVWHGYLPDVGPGLTYGFRAHGRYEPEAGHRFNPNKLLLDPYARKLQGQIKWTDALHGYRIGSRKEDLSFDKRDSAPAMPKAVVVDDHWDWSRDTRPNTPWSDTVIYEAHVKGLTKLMEEVPARERGTYAALGHPAVIRHLKRIGVTAIELLPIHAFTQDRFLQEKGLRNYWGYNTLGFFAPEQGYMSSEHQDELRRAVHRLHKAGIEVILDVVYNHTCEGSERGPTLSWRGLDNASYYRLVADNPRYTINDTGTGNTLNMSKARVIQMVADSLRYWATSFGIDGFRFDLGLTLGREATGFDPGAAFFDVLRQDPVLGRLKLIAEPWDVGPGGYQLGNFPPGFAEWNDKYRDTVREYWRGEPGKRGDLAARLAGSGDLFDRRARRPWASVNLLAAHDGFTLADTVMYEERHNEANGEDNRDGHSHNASRNWGAEGPTDDPAINDARGRVMRSMLTTLMASLGTPMLVAGDEFGRTQKGNNNAYCQDNAISWLDWNAAATPEGQAQIDYVARLAELRRRYPVLHAATFLYGQDSPGHGINDVEWWDERGQQLSAEDWDNPDGRALMMRRAVRTDDGQVEAVSLLLNASGDPVTFHLPPPHASRTVLIDSARPDQGEIAIDDSYEVAPQGAVLVTWRSAFE</sequence>
<dbReference type="Proteomes" id="UP000218323">
    <property type="component" value="Unassembled WGS sequence"/>
</dbReference>
<accession>A0A2A4I5C8</accession>
<dbReference type="NCBIfam" id="TIGR02100">
    <property type="entry name" value="glgX_debranch"/>
    <property type="match status" value="1"/>
</dbReference>
<keyword evidence="7" id="KW-1185">Reference proteome</keyword>
<evidence type="ECO:0000256" key="4">
    <source>
        <dbReference type="SAM" id="MobiDB-lite"/>
    </source>
</evidence>
<dbReference type="SUPFAM" id="SSF51445">
    <property type="entry name" value="(Trans)glycosidases"/>
    <property type="match status" value="1"/>
</dbReference>
<proteinExistence type="inferred from homology"/>
<evidence type="ECO:0000256" key="2">
    <source>
        <dbReference type="ARBA" id="ARBA00022801"/>
    </source>
</evidence>
<comment type="similarity">
    <text evidence="1">Belongs to the glycosyl hydrolase 13 family.</text>
</comment>
<evidence type="ECO:0000259" key="5">
    <source>
        <dbReference type="SMART" id="SM00642"/>
    </source>
</evidence>
<organism evidence="6 7">
    <name type="scientific">Sphingomonas adhaesiva</name>
    <dbReference type="NCBI Taxonomy" id="28212"/>
    <lineage>
        <taxon>Bacteria</taxon>
        <taxon>Pseudomonadati</taxon>
        <taxon>Pseudomonadota</taxon>
        <taxon>Alphaproteobacteria</taxon>
        <taxon>Sphingomonadales</taxon>
        <taxon>Sphingomonadaceae</taxon>
        <taxon>Sphingomonas</taxon>
    </lineage>
</organism>
<name>A0A2A4I5C8_9SPHN</name>
<evidence type="ECO:0000256" key="3">
    <source>
        <dbReference type="ARBA" id="ARBA00023295"/>
    </source>
</evidence>
<dbReference type="InterPro" id="IPR011837">
    <property type="entry name" value="Glycogen_debranch_GlgX"/>
</dbReference>
<protein>
    <submittedName>
        <fullName evidence="6">Glycogen debranching enzyme GlgX</fullName>
    </submittedName>
</protein>
<evidence type="ECO:0000256" key="1">
    <source>
        <dbReference type="ARBA" id="ARBA00008061"/>
    </source>
</evidence>
<dbReference type="Gene3D" id="2.60.40.1180">
    <property type="entry name" value="Golgi alpha-mannosidase II"/>
    <property type="match status" value="1"/>
</dbReference>
<feature type="region of interest" description="Disordered" evidence="4">
    <location>
        <begin position="498"/>
        <end position="529"/>
    </location>
</feature>
<feature type="compositionally biased region" description="Basic and acidic residues" evidence="4">
    <location>
        <begin position="498"/>
        <end position="509"/>
    </location>
</feature>
<evidence type="ECO:0000313" key="6">
    <source>
        <dbReference type="EMBL" id="PCG13308.1"/>
    </source>
</evidence>
<dbReference type="InterPro" id="IPR014756">
    <property type="entry name" value="Ig_E-set"/>
</dbReference>
<dbReference type="InterPro" id="IPR017853">
    <property type="entry name" value="GH"/>
</dbReference>
<feature type="domain" description="Glycosyl hydrolase family 13 catalytic" evidence="5">
    <location>
        <begin position="204"/>
        <end position="601"/>
    </location>
</feature>
<dbReference type="SUPFAM" id="SSF81296">
    <property type="entry name" value="E set domains"/>
    <property type="match status" value="1"/>
</dbReference>
<dbReference type="GO" id="GO:0004135">
    <property type="term" value="F:amylo-alpha-1,6-glucosidase activity"/>
    <property type="evidence" value="ECO:0007669"/>
    <property type="project" value="InterPro"/>
</dbReference>
<dbReference type="GO" id="GO:0005980">
    <property type="term" value="P:glycogen catabolic process"/>
    <property type="evidence" value="ECO:0007669"/>
    <property type="project" value="InterPro"/>
</dbReference>
<dbReference type="InterPro" id="IPR044505">
    <property type="entry name" value="GlgX_Isoamylase_N_E_set"/>
</dbReference>
<dbReference type="AlphaFoldDB" id="A0A2A4I5C8"/>
<dbReference type="InterPro" id="IPR006047">
    <property type="entry name" value="GH13_cat_dom"/>
</dbReference>
<evidence type="ECO:0000313" key="7">
    <source>
        <dbReference type="Proteomes" id="UP000218323"/>
    </source>
</evidence>
<dbReference type="InterPro" id="IPR013783">
    <property type="entry name" value="Ig-like_fold"/>
</dbReference>
<dbReference type="InterPro" id="IPR013780">
    <property type="entry name" value="Glyco_hydro_b"/>
</dbReference>